<evidence type="ECO:0000256" key="4">
    <source>
        <dbReference type="SAM" id="MobiDB-lite"/>
    </source>
</evidence>
<comment type="subcellular location">
    <subcellularLocation>
        <location evidence="1">Nucleus</location>
    </subcellularLocation>
</comment>
<dbReference type="GO" id="GO:0005634">
    <property type="term" value="C:nucleus"/>
    <property type="evidence" value="ECO:0007669"/>
    <property type="project" value="UniProtKB-SubCell"/>
</dbReference>
<evidence type="ECO:0000313" key="6">
    <source>
        <dbReference type="EMBL" id="CAD9687851.1"/>
    </source>
</evidence>
<dbReference type="GO" id="GO:0010792">
    <property type="term" value="P:DNA double-strand break processing involved in repair via single-strand annealing"/>
    <property type="evidence" value="ECO:0007669"/>
    <property type="project" value="TreeGrafter"/>
</dbReference>
<keyword evidence="3" id="KW-0539">Nucleus</keyword>
<dbReference type="Pfam" id="PF08573">
    <property type="entry name" value="SAE2"/>
    <property type="match status" value="2"/>
</dbReference>
<accession>A0A7S2WI60</accession>
<gene>
    <name evidence="6" type="ORF">RMAR1173_LOCUS10562</name>
</gene>
<dbReference type="AlphaFoldDB" id="A0A7S2WI60"/>
<reference evidence="6" key="1">
    <citation type="submission" date="2021-01" db="EMBL/GenBank/DDBJ databases">
        <authorList>
            <person name="Corre E."/>
            <person name="Pelletier E."/>
            <person name="Niang G."/>
            <person name="Scheremetjew M."/>
            <person name="Finn R."/>
            <person name="Kale V."/>
            <person name="Holt S."/>
            <person name="Cochrane G."/>
            <person name="Meng A."/>
            <person name="Brown T."/>
            <person name="Cohen L."/>
        </authorList>
    </citation>
    <scope>NUCLEOTIDE SEQUENCE</scope>
    <source>
        <strain evidence="6">CCMP1243</strain>
    </source>
</reference>
<feature type="domain" description="DNA endonuclease activator Ctp1 C-terminal" evidence="5">
    <location>
        <begin position="294"/>
        <end position="326"/>
    </location>
</feature>
<dbReference type="InterPro" id="IPR013882">
    <property type="entry name" value="Ctp1_C"/>
</dbReference>
<dbReference type="GO" id="GO:0003684">
    <property type="term" value="F:damaged DNA binding"/>
    <property type="evidence" value="ECO:0007669"/>
    <property type="project" value="TreeGrafter"/>
</dbReference>
<evidence type="ECO:0000259" key="5">
    <source>
        <dbReference type="Pfam" id="PF08573"/>
    </source>
</evidence>
<dbReference type="PANTHER" id="PTHR15107">
    <property type="entry name" value="RETINOBLASTOMA BINDING PROTEIN 8"/>
    <property type="match status" value="1"/>
</dbReference>
<evidence type="ECO:0000256" key="3">
    <source>
        <dbReference type="ARBA" id="ARBA00023242"/>
    </source>
</evidence>
<evidence type="ECO:0000256" key="1">
    <source>
        <dbReference type="ARBA" id="ARBA00004123"/>
    </source>
</evidence>
<sequence>MQRTSSHLAEGQAMERALSRCGELMQAEVCRLRLVHFREQERLSMQAEDNYGSLMREAAALKKHYDEAMRERDGAIELVRSENATLRKRLKLIHDQYRRSSRALEAGQPSISPMGDSASAAAPPPLPLSTAFAAPPTPASRATCGAVDSVATRENAPCIALNAPRSAASKVSTSASSRGRKRSGVASPASNKVPRSSSGKAPTGSGTVEPAPLNGTRSSASTGSRHHGKLAPPGEAPKKKQGHTWLERRAPHTPPTPGKKQSQEHESGRGELKKRGRLASTRLGVPKDGERSFAFREVVRKKKERARLPGQVCEKCRSYYEMLINQGIISTEEAMRVISNCSRHKDNYPLDLTPEGFWELSFADSIEERKKQGEVGRGGSLSTCEGGPS</sequence>
<feature type="compositionally biased region" description="Basic and acidic residues" evidence="4">
    <location>
        <begin position="261"/>
        <end position="273"/>
    </location>
</feature>
<dbReference type="InterPro" id="IPR033316">
    <property type="entry name" value="RBBP8-like"/>
</dbReference>
<evidence type="ECO:0000256" key="2">
    <source>
        <dbReference type="ARBA" id="ARBA00022763"/>
    </source>
</evidence>
<name>A0A7S2WI60_9STRA</name>
<feature type="compositionally biased region" description="Polar residues" evidence="4">
    <location>
        <begin position="188"/>
        <end position="206"/>
    </location>
</feature>
<organism evidence="6">
    <name type="scientific">Rhizochromulina marina</name>
    <dbReference type="NCBI Taxonomy" id="1034831"/>
    <lineage>
        <taxon>Eukaryota</taxon>
        <taxon>Sar</taxon>
        <taxon>Stramenopiles</taxon>
        <taxon>Ochrophyta</taxon>
        <taxon>Dictyochophyceae</taxon>
        <taxon>Rhizochromulinales</taxon>
        <taxon>Rhizochromulina</taxon>
    </lineage>
</organism>
<protein>
    <recommendedName>
        <fullName evidence="5">DNA endonuclease activator Ctp1 C-terminal domain-containing protein</fullName>
    </recommendedName>
</protein>
<feature type="compositionally biased region" description="Low complexity" evidence="4">
    <location>
        <begin position="166"/>
        <end position="177"/>
    </location>
</feature>
<dbReference type="EMBL" id="HBHJ01015868">
    <property type="protein sequence ID" value="CAD9687851.1"/>
    <property type="molecule type" value="Transcribed_RNA"/>
</dbReference>
<feature type="region of interest" description="Disordered" evidence="4">
    <location>
        <begin position="101"/>
        <end position="143"/>
    </location>
</feature>
<keyword evidence="2" id="KW-0227">DNA damage</keyword>
<dbReference type="PANTHER" id="PTHR15107:SF0">
    <property type="entry name" value="DNA ENDONUCLEASE ACTIVATOR CTP1 C-TERMINAL DOMAIN-CONTAINING PROTEIN"/>
    <property type="match status" value="1"/>
</dbReference>
<feature type="domain" description="DNA endonuclease activator Ctp1 C-terminal" evidence="5">
    <location>
        <begin position="332"/>
        <end position="365"/>
    </location>
</feature>
<proteinExistence type="predicted"/>
<feature type="region of interest" description="Disordered" evidence="4">
    <location>
        <begin position="164"/>
        <end position="285"/>
    </location>
</feature>